<dbReference type="AlphaFoldDB" id="A0A3N2BL65"/>
<protein>
    <submittedName>
        <fullName evidence="1">Uncharacterized protein</fullName>
    </submittedName>
</protein>
<accession>A0A3N2BL65</accession>
<gene>
    <name evidence="1" type="ORF">EDD42_3973</name>
</gene>
<evidence type="ECO:0000313" key="1">
    <source>
        <dbReference type="EMBL" id="ROR76021.1"/>
    </source>
</evidence>
<dbReference type="EMBL" id="RKHL01000002">
    <property type="protein sequence ID" value="ROR76021.1"/>
    <property type="molecule type" value="Genomic_DNA"/>
</dbReference>
<dbReference type="Proteomes" id="UP000266915">
    <property type="component" value="Unassembled WGS sequence"/>
</dbReference>
<comment type="caution">
    <text evidence="1">The sequence shown here is derived from an EMBL/GenBank/DDBJ whole genome shotgun (WGS) entry which is preliminary data.</text>
</comment>
<organism evidence="1 2">
    <name type="scientific">Plantibacter flavus</name>
    <dbReference type="NCBI Taxonomy" id="150123"/>
    <lineage>
        <taxon>Bacteria</taxon>
        <taxon>Bacillati</taxon>
        <taxon>Actinomycetota</taxon>
        <taxon>Actinomycetes</taxon>
        <taxon>Micrococcales</taxon>
        <taxon>Microbacteriaceae</taxon>
        <taxon>Plantibacter</taxon>
    </lineage>
</organism>
<sequence>MPNTTTADLYAAFPAFYDNSLIGAIADVARWTVSDSDKMPINMRNLMAGGPIWGAHEISDQCLVTLDEMTSFLPNAANNAFYLRAQTDGFVVLDIEPSCPPEVAAALLGIPSLYSELSMSGNGYHLALPLPANFWDFPIASTKRVLRHEHGWYEILLDHWVTFTRSEIPDDRRPVQDFTPGAWEALYASLAKDAVEAPTTGFDMSSERPDVPNIEKILELMTRRPLEKTLDDFRGDSSRYEFSTLGVLYNRLRPILVAMRDVAPDAVYDDGVQAWLVYEAASQLLPPRDKHEEMRNGLPLLLNAAVALVARRLGDKADEEARNTSER</sequence>
<reference evidence="1 2" key="1">
    <citation type="submission" date="2018-11" db="EMBL/GenBank/DDBJ databases">
        <title>Sequencing the genomes of 1000 actinobacteria strains.</title>
        <authorList>
            <person name="Klenk H.-P."/>
        </authorList>
    </citation>
    <scope>NUCLEOTIDE SEQUENCE [LARGE SCALE GENOMIC DNA]</scope>
    <source>
        <strain evidence="1 2">DSM 14012</strain>
    </source>
</reference>
<evidence type="ECO:0000313" key="2">
    <source>
        <dbReference type="Proteomes" id="UP000266915"/>
    </source>
</evidence>
<name>A0A3N2BL65_9MICO</name>
<dbReference type="RefSeq" id="WP_085514196.1">
    <property type="nucleotide sequence ID" value="NZ_FXAP01000007.1"/>
</dbReference>
<proteinExistence type="predicted"/>
<keyword evidence="2" id="KW-1185">Reference proteome</keyword>